<keyword evidence="7" id="KW-1133">Transmembrane helix</keyword>
<dbReference type="Proteomes" id="UP000254802">
    <property type="component" value="Unassembled WGS sequence"/>
</dbReference>
<feature type="transmembrane region" description="Helical" evidence="7">
    <location>
        <begin position="46"/>
        <end position="68"/>
    </location>
</feature>
<reference evidence="9 10" key="1">
    <citation type="submission" date="2018-06" db="EMBL/GenBank/DDBJ databases">
        <authorList>
            <consortium name="Pathogen Informatics"/>
            <person name="Doyle S."/>
        </authorList>
    </citation>
    <scope>NUCLEOTIDE SEQUENCE [LARGE SCALE GENOMIC DNA]</scope>
    <source>
        <strain evidence="9 10">NCTC10638</strain>
    </source>
</reference>
<dbReference type="InterPro" id="IPR036878">
    <property type="entry name" value="Glu_permease_IIB"/>
</dbReference>
<protein>
    <submittedName>
        <fullName evidence="9">EIICBA-Glc</fullName>
    </submittedName>
</protein>
<evidence type="ECO:0000256" key="3">
    <source>
        <dbReference type="ARBA" id="ARBA00022679"/>
    </source>
</evidence>
<dbReference type="InterPro" id="IPR018113">
    <property type="entry name" value="PTrfase_EIIB_Cys"/>
</dbReference>
<name>A0A378N464_MANHA</name>
<feature type="active site" description="Phosphocysteine intermediate; for EIIB activity" evidence="6">
    <location>
        <position position="116"/>
    </location>
</feature>
<sequence>MFHAFLDGVSFYIADLLNISIGNTFSGGVIDFTLFGILQGNENTNWLRVIIVGLPWAALYYFSFLFLIKKFNVMTPGRAEESEEVVEQQTSSLTENAHKIIAALGSANNIENVDACITRLRVAVKEVKAVDKATLKKLGAIDVLEVGGGVQAVFGAKAVLYKSEVNQILGKED</sequence>
<evidence type="ECO:0000256" key="7">
    <source>
        <dbReference type="SAM" id="Phobius"/>
    </source>
</evidence>
<keyword evidence="5" id="KW-0418">Kinase</keyword>
<evidence type="ECO:0000256" key="6">
    <source>
        <dbReference type="PROSITE-ProRule" id="PRU00421"/>
    </source>
</evidence>
<evidence type="ECO:0000256" key="2">
    <source>
        <dbReference type="ARBA" id="ARBA00022597"/>
    </source>
</evidence>
<dbReference type="Pfam" id="PF00367">
    <property type="entry name" value="PTS_EIIB"/>
    <property type="match status" value="1"/>
</dbReference>
<dbReference type="PANTHER" id="PTHR30009:SF24">
    <property type="entry name" value="PTS SYSTEM, IIBC COMPONENT"/>
    <property type="match status" value="1"/>
</dbReference>
<dbReference type="PANTHER" id="PTHR30009">
    <property type="entry name" value="CYTOCHROME C-TYPE SYNTHESIS PROTEIN AND PTS TRANSMEMBRANE COMPONENT"/>
    <property type="match status" value="1"/>
</dbReference>
<dbReference type="CDD" id="cd00212">
    <property type="entry name" value="PTS_IIB_glc"/>
    <property type="match status" value="1"/>
</dbReference>
<keyword evidence="2" id="KW-0762">Sugar transport</keyword>
<dbReference type="PROSITE" id="PS01035">
    <property type="entry name" value="PTS_EIIB_TYPE_1_CYS"/>
    <property type="match status" value="1"/>
</dbReference>
<dbReference type="InterPro" id="IPR050429">
    <property type="entry name" value="PTS_Glucose_EIICBA"/>
</dbReference>
<evidence type="ECO:0000256" key="4">
    <source>
        <dbReference type="ARBA" id="ARBA00022683"/>
    </source>
</evidence>
<dbReference type="GO" id="GO:0016301">
    <property type="term" value="F:kinase activity"/>
    <property type="evidence" value="ECO:0007669"/>
    <property type="project" value="UniProtKB-KW"/>
</dbReference>
<keyword evidence="1" id="KW-0813">Transport</keyword>
<accession>A0A378N464</accession>
<proteinExistence type="predicted"/>
<organism evidence="9 10">
    <name type="scientific">Mannheimia haemolytica</name>
    <name type="common">Pasteurella haemolytica</name>
    <dbReference type="NCBI Taxonomy" id="75985"/>
    <lineage>
        <taxon>Bacteria</taxon>
        <taxon>Pseudomonadati</taxon>
        <taxon>Pseudomonadota</taxon>
        <taxon>Gammaproteobacteria</taxon>
        <taxon>Pasteurellales</taxon>
        <taxon>Pasteurellaceae</taxon>
        <taxon>Mannheimia</taxon>
    </lineage>
</organism>
<evidence type="ECO:0000313" key="9">
    <source>
        <dbReference type="EMBL" id="STY60768.1"/>
    </source>
</evidence>
<dbReference type="GO" id="GO:0005886">
    <property type="term" value="C:plasma membrane"/>
    <property type="evidence" value="ECO:0007669"/>
    <property type="project" value="TreeGrafter"/>
</dbReference>
<dbReference type="PROSITE" id="PS51098">
    <property type="entry name" value="PTS_EIIB_TYPE_1"/>
    <property type="match status" value="1"/>
</dbReference>
<evidence type="ECO:0000256" key="5">
    <source>
        <dbReference type="ARBA" id="ARBA00022777"/>
    </source>
</evidence>
<keyword evidence="3" id="KW-0808">Transferase</keyword>
<dbReference type="EMBL" id="UGPN01000002">
    <property type="protein sequence ID" value="STY60768.1"/>
    <property type="molecule type" value="Genomic_DNA"/>
</dbReference>
<evidence type="ECO:0000259" key="8">
    <source>
        <dbReference type="PROSITE" id="PS51098"/>
    </source>
</evidence>
<dbReference type="SUPFAM" id="SSF55604">
    <property type="entry name" value="Glucose permease domain IIB"/>
    <property type="match status" value="1"/>
</dbReference>
<dbReference type="NCBIfam" id="TIGR00826">
    <property type="entry name" value="EIIB_glc"/>
    <property type="match status" value="1"/>
</dbReference>
<keyword evidence="7" id="KW-0812">Transmembrane</keyword>
<feature type="domain" description="PTS EIIB type-1" evidence="8">
    <location>
        <begin position="94"/>
        <end position="173"/>
    </location>
</feature>
<dbReference type="InterPro" id="IPR001996">
    <property type="entry name" value="PTS_IIB_1"/>
</dbReference>
<evidence type="ECO:0000313" key="10">
    <source>
        <dbReference type="Proteomes" id="UP000254802"/>
    </source>
</evidence>
<keyword evidence="4" id="KW-0598">Phosphotransferase system</keyword>
<gene>
    <name evidence="9" type="primary">ptsG_2</name>
    <name evidence="9" type="ORF">NCTC10638_01974</name>
</gene>
<evidence type="ECO:0000256" key="1">
    <source>
        <dbReference type="ARBA" id="ARBA00022448"/>
    </source>
</evidence>
<dbReference type="GO" id="GO:0009401">
    <property type="term" value="P:phosphoenolpyruvate-dependent sugar phosphotransferase system"/>
    <property type="evidence" value="ECO:0007669"/>
    <property type="project" value="UniProtKB-KW"/>
</dbReference>
<dbReference type="AlphaFoldDB" id="A0A378N464"/>
<dbReference type="GO" id="GO:0008982">
    <property type="term" value="F:protein-N(PI)-phosphohistidine-sugar phosphotransferase activity"/>
    <property type="evidence" value="ECO:0007669"/>
    <property type="project" value="InterPro"/>
</dbReference>
<keyword evidence="7" id="KW-0472">Membrane</keyword>
<dbReference type="GO" id="GO:0090563">
    <property type="term" value="F:protein-phosphocysteine-sugar phosphotransferase activity"/>
    <property type="evidence" value="ECO:0007669"/>
    <property type="project" value="TreeGrafter"/>
</dbReference>
<dbReference type="Gene3D" id="3.30.1360.60">
    <property type="entry name" value="Glucose permease domain IIB"/>
    <property type="match status" value="1"/>
</dbReference>